<organism evidence="1 2">
    <name type="scientific">Caldimonas brevitalea</name>
    <dbReference type="NCBI Taxonomy" id="413882"/>
    <lineage>
        <taxon>Bacteria</taxon>
        <taxon>Pseudomonadati</taxon>
        <taxon>Pseudomonadota</taxon>
        <taxon>Betaproteobacteria</taxon>
        <taxon>Burkholderiales</taxon>
        <taxon>Sphaerotilaceae</taxon>
        <taxon>Caldimonas</taxon>
    </lineage>
</organism>
<reference evidence="1 2" key="1">
    <citation type="submission" date="2015-05" db="EMBL/GenBank/DDBJ databases">
        <authorList>
            <person name="Tang B."/>
            <person name="Yu Y."/>
        </authorList>
    </citation>
    <scope>NUCLEOTIDE SEQUENCE [LARGE SCALE GENOMIC DNA]</scope>
    <source>
        <strain evidence="1 2">DSM 7029</strain>
    </source>
</reference>
<dbReference type="OrthoDB" id="5625573at2"/>
<dbReference type="Proteomes" id="UP000035352">
    <property type="component" value="Chromosome"/>
</dbReference>
<protein>
    <submittedName>
        <fullName evidence="1">Uncharacterized protein</fullName>
    </submittedName>
</protein>
<accession>A0A0G3BGF7</accession>
<proteinExistence type="predicted"/>
<sequence length="114" mass="13495">MVPWHTFWTRSMHIGNGAPEVISRRLQLMAAPWPWPATTVLESQRMVWEKMLAGSQAWWSTWFALWPTLLQPWSATTWRPNQRHTTQWVRTANQALLPYSSTVNANVKRLRRVR</sequence>
<dbReference type="RefSeq" id="WP_047194256.1">
    <property type="nucleotide sequence ID" value="NZ_CP011371.1"/>
</dbReference>
<dbReference type="STRING" id="413882.AAW51_1701"/>
<dbReference type="EMBL" id="CP011371">
    <property type="protein sequence ID" value="AKJ28392.1"/>
    <property type="molecule type" value="Genomic_DNA"/>
</dbReference>
<evidence type="ECO:0000313" key="2">
    <source>
        <dbReference type="Proteomes" id="UP000035352"/>
    </source>
</evidence>
<dbReference type="AlphaFoldDB" id="A0A0G3BGF7"/>
<keyword evidence="2" id="KW-1185">Reference proteome</keyword>
<gene>
    <name evidence="1" type="ORF">AAW51_1701</name>
</gene>
<evidence type="ECO:0000313" key="1">
    <source>
        <dbReference type="EMBL" id="AKJ28392.1"/>
    </source>
</evidence>
<dbReference type="KEGG" id="pbh:AAW51_1701"/>
<name>A0A0G3BGF7_9BURK</name>